<proteinExistence type="predicted"/>
<organism evidence="2 3">
    <name type="scientific">Tetrabaena socialis</name>
    <dbReference type="NCBI Taxonomy" id="47790"/>
    <lineage>
        <taxon>Eukaryota</taxon>
        <taxon>Viridiplantae</taxon>
        <taxon>Chlorophyta</taxon>
        <taxon>core chlorophytes</taxon>
        <taxon>Chlorophyceae</taxon>
        <taxon>CS clade</taxon>
        <taxon>Chlamydomonadales</taxon>
        <taxon>Tetrabaenaceae</taxon>
        <taxon>Tetrabaena</taxon>
    </lineage>
</organism>
<dbReference type="OrthoDB" id="691424at2759"/>
<feature type="region of interest" description="Disordered" evidence="1">
    <location>
        <begin position="350"/>
        <end position="384"/>
    </location>
</feature>
<name>A0A2J7ZSI6_9CHLO</name>
<feature type="compositionally biased region" description="Low complexity" evidence="1">
    <location>
        <begin position="450"/>
        <end position="460"/>
    </location>
</feature>
<feature type="region of interest" description="Disordered" evidence="1">
    <location>
        <begin position="448"/>
        <end position="475"/>
    </location>
</feature>
<dbReference type="Pfam" id="PF04720">
    <property type="entry name" value="PDDEXK_6"/>
    <property type="match status" value="1"/>
</dbReference>
<dbReference type="PANTHER" id="PTHR31579:SF1">
    <property type="entry name" value="OS03G0796600 PROTEIN"/>
    <property type="match status" value="1"/>
</dbReference>
<dbReference type="PANTHER" id="PTHR31579">
    <property type="entry name" value="OS03G0796600 PROTEIN"/>
    <property type="match status" value="1"/>
</dbReference>
<keyword evidence="3" id="KW-1185">Reference proteome</keyword>
<dbReference type="InterPro" id="IPR006502">
    <property type="entry name" value="PDDEXK-like"/>
</dbReference>
<reference evidence="2 3" key="1">
    <citation type="journal article" date="2017" name="Mol. Biol. Evol.">
        <title>The 4-celled Tetrabaena socialis nuclear genome reveals the essential components for genetic control of cell number at the origin of multicellularity in the volvocine lineage.</title>
        <authorList>
            <person name="Featherston J."/>
            <person name="Arakaki Y."/>
            <person name="Hanschen E.R."/>
            <person name="Ferris P.J."/>
            <person name="Michod R.E."/>
            <person name="Olson B.J.S.C."/>
            <person name="Nozaki H."/>
            <person name="Durand P.M."/>
        </authorList>
    </citation>
    <scope>NUCLEOTIDE SEQUENCE [LARGE SCALE GENOMIC DNA]</scope>
    <source>
        <strain evidence="2 3">NIES-571</strain>
    </source>
</reference>
<evidence type="ECO:0000313" key="2">
    <source>
        <dbReference type="EMBL" id="PNH03225.1"/>
    </source>
</evidence>
<gene>
    <name evidence="2" type="ORF">TSOC_010735</name>
</gene>
<dbReference type="Proteomes" id="UP000236333">
    <property type="component" value="Unassembled WGS sequence"/>
</dbReference>
<protein>
    <submittedName>
        <fullName evidence="2">Uncharacterized protein</fullName>
    </submittedName>
</protein>
<feature type="compositionally biased region" description="Low complexity" evidence="1">
    <location>
        <begin position="273"/>
        <end position="287"/>
    </location>
</feature>
<feature type="region of interest" description="Disordered" evidence="1">
    <location>
        <begin position="272"/>
        <end position="292"/>
    </location>
</feature>
<accession>A0A2J7ZSI6</accession>
<dbReference type="AlphaFoldDB" id="A0A2J7ZSI6"/>
<sequence length="475" mass="50092">MLTVQWRSGRLLLGPLGGRQLAGGASWEGGIRLRMPRSLANATQGSMMFMFEDESSHGPHDPTSSLSTNKLIARMEVLGRETSPFARMVSCRVRELCCAGGGSSPDVRGLASRLAPDFCVTVRTALPGAGPDCFRALRHESLLVRGSGEFAGMELIVEPSFRQHFAIPQASPEYALALSHAPDVFVGGSCRLVPIVQLLCALMADSFQRQGLAVPPWRREQAMLSKWLPQPHRLRDTPVLPDAPAAVARLPPPSPYGTPGDEERVVMVDRLDSSSSGASSGESGEASMGCSPVSVLHAAGPQLRPHPHPVLLLPPGEAEAGVGRAGAAKQPRTRGYSAVHGFRPPAADSWAARGAGTEPVGELSPPAAPAARLSRGGDGAASPDGAGWLPSGGGRSGLLAARLQQASGDGGGCTGGSGLGRIETRPPAYQGEMLIRVVKLVGFALPPPQQQQRQQVQEQQRQQERSMLPWRHRAA</sequence>
<comment type="caution">
    <text evidence="2">The sequence shown here is derived from an EMBL/GenBank/DDBJ whole genome shotgun (WGS) entry which is preliminary data.</text>
</comment>
<dbReference type="EMBL" id="PGGS01000531">
    <property type="protein sequence ID" value="PNH03225.1"/>
    <property type="molecule type" value="Genomic_DNA"/>
</dbReference>
<evidence type="ECO:0000256" key="1">
    <source>
        <dbReference type="SAM" id="MobiDB-lite"/>
    </source>
</evidence>
<evidence type="ECO:0000313" key="3">
    <source>
        <dbReference type="Proteomes" id="UP000236333"/>
    </source>
</evidence>